<evidence type="ECO:0000313" key="2">
    <source>
        <dbReference type="Proteomes" id="UP000229681"/>
    </source>
</evidence>
<proteinExistence type="predicted"/>
<dbReference type="AlphaFoldDB" id="A0A2M8PBD6"/>
<dbReference type="EMBL" id="PGTM01000256">
    <property type="protein sequence ID" value="PJF34857.1"/>
    <property type="molecule type" value="Genomic_DNA"/>
</dbReference>
<evidence type="ECO:0000313" key="1">
    <source>
        <dbReference type="EMBL" id="PJF34857.1"/>
    </source>
</evidence>
<dbReference type="Proteomes" id="UP000229681">
    <property type="component" value="Unassembled WGS sequence"/>
</dbReference>
<gene>
    <name evidence="1" type="ORF">CUN49_13505</name>
</gene>
<comment type="caution">
    <text evidence="1">The sequence shown here is derived from an EMBL/GenBank/DDBJ whole genome shotgun (WGS) entry which is preliminary data.</text>
</comment>
<name>A0A2M8PBD6_9CHLR</name>
<protein>
    <submittedName>
        <fullName evidence="1">Uncharacterized protein</fullName>
    </submittedName>
</protein>
<organism evidence="1 2">
    <name type="scientific">Candidatus Thermofonsia Clade 1 bacterium</name>
    <dbReference type="NCBI Taxonomy" id="2364210"/>
    <lineage>
        <taxon>Bacteria</taxon>
        <taxon>Bacillati</taxon>
        <taxon>Chloroflexota</taxon>
        <taxon>Candidatus Thermofontia</taxon>
        <taxon>Candidatus Thermofonsia Clade 1</taxon>
    </lineage>
</organism>
<sequence length="69" mass="7613">KKSSHFFRLRALQTLANTVKQNKALVKYLVKLHKAPAWLGLRASAVNAKHLVEAQPAPDPSLALSIRLS</sequence>
<accession>A0A2M8PBD6</accession>
<feature type="non-terminal residue" evidence="1">
    <location>
        <position position="1"/>
    </location>
</feature>
<reference evidence="1 2" key="1">
    <citation type="submission" date="2017-11" db="EMBL/GenBank/DDBJ databases">
        <title>Evolution of Phototrophy in the Chloroflexi Phylum Driven by Horizontal Gene Transfer.</title>
        <authorList>
            <person name="Ward L.M."/>
            <person name="Hemp J."/>
            <person name="Shih P.M."/>
            <person name="Mcglynn S.E."/>
            <person name="Fischer W."/>
        </authorList>
    </citation>
    <scope>NUCLEOTIDE SEQUENCE [LARGE SCALE GENOMIC DNA]</scope>
    <source>
        <strain evidence="1">JP3_13</strain>
    </source>
</reference>